<dbReference type="EMBL" id="LJIJ01000427">
    <property type="protein sequence ID" value="ODM97619.1"/>
    <property type="molecule type" value="Genomic_DNA"/>
</dbReference>
<name>A0A1D2MX54_ORCCI</name>
<comment type="caution">
    <text evidence="3">The sequence shown here is derived from an EMBL/GenBank/DDBJ whole genome shotgun (WGS) entry which is preliminary data.</text>
</comment>
<protein>
    <submittedName>
        <fullName evidence="3">Uncharacterized protein</fullName>
    </submittedName>
</protein>
<dbReference type="Proteomes" id="UP000094527">
    <property type="component" value="Unassembled WGS sequence"/>
</dbReference>
<reference evidence="3 4" key="1">
    <citation type="journal article" date="2016" name="Genome Biol. Evol.">
        <title>Gene Family Evolution Reflects Adaptation to Soil Environmental Stressors in the Genome of the Collembolan Orchesella cincta.</title>
        <authorList>
            <person name="Faddeeva-Vakhrusheva A."/>
            <person name="Derks M.F."/>
            <person name="Anvar S.Y."/>
            <person name="Agamennone V."/>
            <person name="Suring W."/>
            <person name="Smit S."/>
            <person name="van Straalen N.M."/>
            <person name="Roelofs D."/>
        </authorList>
    </citation>
    <scope>NUCLEOTIDE SEQUENCE [LARGE SCALE GENOMIC DNA]</scope>
    <source>
        <tissue evidence="3">Mixed pool</tissue>
    </source>
</reference>
<evidence type="ECO:0000256" key="1">
    <source>
        <dbReference type="SAM" id="MobiDB-lite"/>
    </source>
</evidence>
<feature type="transmembrane region" description="Helical" evidence="2">
    <location>
        <begin position="850"/>
        <end position="873"/>
    </location>
</feature>
<evidence type="ECO:0000313" key="4">
    <source>
        <dbReference type="Proteomes" id="UP000094527"/>
    </source>
</evidence>
<keyword evidence="4" id="KW-1185">Reference proteome</keyword>
<feature type="transmembrane region" description="Helical" evidence="2">
    <location>
        <begin position="785"/>
        <end position="804"/>
    </location>
</feature>
<feature type="region of interest" description="Disordered" evidence="1">
    <location>
        <begin position="633"/>
        <end position="677"/>
    </location>
</feature>
<keyword evidence="2" id="KW-1133">Transmembrane helix</keyword>
<proteinExistence type="predicted"/>
<organism evidence="3 4">
    <name type="scientific">Orchesella cincta</name>
    <name type="common">Springtail</name>
    <name type="synonym">Podura cincta</name>
    <dbReference type="NCBI Taxonomy" id="48709"/>
    <lineage>
        <taxon>Eukaryota</taxon>
        <taxon>Metazoa</taxon>
        <taxon>Ecdysozoa</taxon>
        <taxon>Arthropoda</taxon>
        <taxon>Hexapoda</taxon>
        <taxon>Collembola</taxon>
        <taxon>Entomobryomorpha</taxon>
        <taxon>Entomobryoidea</taxon>
        <taxon>Orchesellidae</taxon>
        <taxon>Orchesellinae</taxon>
        <taxon>Orchesella</taxon>
    </lineage>
</organism>
<keyword evidence="2" id="KW-0812">Transmembrane</keyword>
<feature type="transmembrane region" description="Helical" evidence="2">
    <location>
        <begin position="754"/>
        <end position="773"/>
    </location>
</feature>
<accession>A0A1D2MX54</accession>
<gene>
    <name evidence="3" type="ORF">Ocin01_09060</name>
</gene>
<keyword evidence="2" id="KW-0472">Membrane</keyword>
<evidence type="ECO:0000256" key="2">
    <source>
        <dbReference type="SAM" id="Phobius"/>
    </source>
</evidence>
<feature type="transmembrane region" description="Helical" evidence="2">
    <location>
        <begin position="906"/>
        <end position="924"/>
    </location>
</feature>
<sequence>MLFLKQPLFVLSIWALGIFNGILLNVEWSSAQPPPPTRAPLPVKFHEDHRLIQWCVNGVDEPEFDQYPFSEFKPFLQRKYYAHYKANERFGYEVDMWPIKNSEPSIGSGGTLYQRAHFVFKSKIRRKFEYDVFTAHNDTKIEGLLVQANYAPLGVGLPTGEFVHPSHFNCDDCEKPIGIPIGCRKRTYMHVVHPTLLAFHHKMRIPQNEQRRRQQRCLDQLIPRQCLVDRLEEARVPDVTTTPPPGMDPPAPPPPLAWPNLKYGQPLPSTDATCNTDSDCEGQFRAWYQNHCCSGPPDTPSGTPGMGGMESACKDHWKPATDPPGGTPPVAPVTPDPADERILHPDCPEFLKMQPDPMNQTHPKFVCKPYIVNICLPPPGPESNTVPKPWISGDDLRVTGLCPDPTPGTPEFDRYKTEDQCCVDWWRYNVSTTAEATCRNTRSTVPVPPAPSKLCDRDCGSGATTGPPLRCTQVMTLPYWPVVDNVQKPPNHAPIPSIEYPEPPYQPCSDIGNEKEFGKTSEVHGNFVWYFPPCHYSARIRFLLLIVHSFQRGIYSIIESEDYYDLKSAAQNSQQGTVNSAIPSPLFTGFPHKCEGSGNTDSLYSKTFQEETFDYSRSYDECVQTIGGNKTQMCPGVPKFKPDDGSSSSSGGRPPRRGRKPTGQPKFSDAPFPKCQEKLVPPTDPIVKCEHVCPGLPVTTDISVTTERVGFIKRSAHGGINIVTNFCIMPICIFVARFYKETFNYLSFKGQKEWYWMHMLGAGGSTVLMYMGYFSRRYVELNEHVVLGDVYIICLGISYVTAWIRHKRKMISMIVEVAHTGCGYACFFLALRCVGNAKYPHQSNGQAVALVVYVASASLIVFYLGMTVHICSLDQKFGMKPRRLHFPTVEARFDDLPVPGRNVRKAFLIVLLCVNLPLTLATLVL</sequence>
<feature type="transmembrane region" description="Helical" evidence="2">
    <location>
        <begin position="718"/>
        <end position="739"/>
    </location>
</feature>
<feature type="transmembrane region" description="Helical" evidence="2">
    <location>
        <begin position="811"/>
        <end position="830"/>
    </location>
</feature>
<dbReference type="AlphaFoldDB" id="A0A1D2MX54"/>
<evidence type="ECO:0000313" key="3">
    <source>
        <dbReference type="EMBL" id="ODM97619.1"/>
    </source>
</evidence>